<proteinExistence type="predicted"/>
<reference evidence="2 3" key="1">
    <citation type="submission" date="2011-10" db="EMBL/GenBank/DDBJ databases">
        <title>The Noncontiguous Finished genome of Thermanaerovibrio velox DSM 12556.</title>
        <authorList>
            <consortium name="US DOE Joint Genome Institute (JGI-PGF)"/>
            <person name="Lucas S."/>
            <person name="Copeland A."/>
            <person name="Lapidus A."/>
            <person name="Glavina del Rio T."/>
            <person name="Dalin E."/>
            <person name="Tice H."/>
            <person name="Bruce D."/>
            <person name="Goodwin L."/>
            <person name="Pitluck S."/>
            <person name="Peters L."/>
            <person name="Mikhailova N."/>
            <person name="Teshima H."/>
            <person name="Kyrpides N."/>
            <person name="Mavromatis K."/>
            <person name="Ivanova N."/>
            <person name="Markowitz V."/>
            <person name="Cheng J.-F."/>
            <person name="Hugenholtz P."/>
            <person name="Woyke T."/>
            <person name="Wu D."/>
            <person name="Spring S."/>
            <person name="Brambilla E.-M."/>
            <person name="Klenk H.-P."/>
            <person name="Eisen J.A."/>
        </authorList>
    </citation>
    <scope>NUCLEOTIDE SEQUENCE [LARGE SCALE GENOMIC DNA]</scope>
    <source>
        <strain evidence="2 3">DSM 12556</strain>
    </source>
</reference>
<dbReference type="AlphaFoldDB" id="H0URE6"/>
<sequence length="175" mass="18454">MEFLQGDICSFRGDAIVNAANDHLWMGSGVAGAIRRAAGDQVDREARSKGPIQVGSAVVTSPGMLPLRGIVHAAVMGQDLVTREDLIASATEASLKACLENSFRRVAFPALGTGVGGFPLRACGAVMAGVVRRFVLDNPGALELVAFYLWGDGAFREFCEGALPELRGLDHRARG</sequence>
<evidence type="ECO:0000259" key="1">
    <source>
        <dbReference type="PROSITE" id="PS51154"/>
    </source>
</evidence>
<dbReference type="Proteomes" id="UP000005730">
    <property type="component" value="Chromosome"/>
</dbReference>
<dbReference type="PANTHER" id="PTHR11106">
    <property type="entry name" value="GANGLIOSIDE INDUCED DIFFERENTIATION ASSOCIATED PROTEIN 2-RELATED"/>
    <property type="match status" value="1"/>
</dbReference>
<keyword evidence="3" id="KW-1185">Reference proteome</keyword>
<dbReference type="SUPFAM" id="SSF52949">
    <property type="entry name" value="Macro domain-like"/>
    <property type="match status" value="1"/>
</dbReference>
<evidence type="ECO:0000313" key="3">
    <source>
        <dbReference type="Proteomes" id="UP000005730"/>
    </source>
</evidence>
<protein>
    <submittedName>
        <fullName evidence="2">Putative phosphatase, C-terminal domain of histone macro H2A1 like protein</fullName>
    </submittedName>
</protein>
<dbReference type="STRING" id="926567.TheveDRAFT_1797"/>
<dbReference type="EMBL" id="CM001377">
    <property type="protein sequence ID" value="EHM10915.1"/>
    <property type="molecule type" value="Genomic_DNA"/>
</dbReference>
<evidence type="ECO:0000313" key="2">
    <source>
        <dbReference type="EMBL" id="EHM10915.1"/>
    </source>
</evidence>
<dbReference type="eggNOG" id="COG2110">
    <property type="taxonomic scope" value="Bacteria"/>
</dbReference>
<dbReference type="HOGENOM" id="CLU_3384290_0_0_0"/>
<dbReference type="SMART" id="SM00506">
    <property type="entry name" value="A1pp"/>
    <property type="match status" value="1"/>
</dbReference>
<gene>
    <name evidence="2" type="ORF">TheveDRAFT_1797</name>
</gene>
<accession>H0URE6</accession>
<dbReference type="InterPro" id="IPR043472">
    <property type="entry name" value="Macro_dom-like"/>
</dbReference>
<feature type="domain" description="Macro" evidence="1">
    <location>
        <begin position="1"/>
        <end position="175"/>
    </location>
</feature>
<dbReference type="PANTHER" id="PTHR11106:SF111">
    <property type="entry name" value="MACRO DOMAIN-CONTAINING PROTEIN"/>
    <property type="match status" value="1"/>
</dbReference>
<dbReference type="Gene3D" id="3.40.220.10">
    <property type="entry name" value="Leucine Aminopeptidase, subunit E, domain 1"/>
    <property type="match status" value="1"/>
</dbReference>
<dbReference type="PROSITE" id="PS51154">
    <property type="entry name" value="MACRO"/>
    <property type="match status" value="1"/>
</dbReference>
<name>H0URE6_9BACT</name>
<dbReference type="Pfam" id="PF01661">
    <property type="entry name" value="Macro"/>
    <property type="match status" value="1"/>
</dbReference>
<dbReference type="InterPro" id="IPR002589">
    <property type="entry name" value="Macro_dom"/>
</dbReference>
<organism evidence="2 3">
    <name type="scientific">Thermanaerovibrio velox DSM 12556</name>
    <dbReference type="NCBI Taxonomy" id="926567"/>
    <lineage>
        <taxon>Bacteria</taxon>
        <taxon>Thermotogati</taxon>
        <taxon>Synergistota</taxon>
        <taxon>Synergistia</taxon>
        <taxon>Synergistales</taxon>
        <taxon>Synergistaceae</taxon>
        <taxon>Thermanaerovibrio</taxon>
    </lineage>
</organism>